<feature type="region of interest" description="Disordered" evidence="1">
    <location>
        <begin position="77"/>
        <end position="99"/>
    </location>
</feature>
<keyword evidence="2" id="KW-0732">Signal</keyword>
<keyword evidence="4" id="KW-1185">Reference proteome</keyword>
<sequence>MTVAVATILLVCACSAYANPYSSYGPMPAPYSPPDQSSGYSPPAPPSSYGGANGGYRSPPSYASGLSYQASSNYQSHPVIRHRQVTSRHQVTNHQSRSAITDDEFISTAVVL</sequence>
<feature type="signal peptide" evidence="2">
    <location>
        <begin position="1"/>
        <end position="18"/>
    </location>
</feature>
<dbReference type="EMBL" id="MTYJ01000580">
    <property type="protein sequence ID" value="OWA55209.1"/>
    <property type="molecule type" value="Genomic_DNA"/>
</dbReference>
<evidence type="ECO:0000313" key="4">
    <source>
        <dbReference type="Proteomes" id="UP000192578"/>
    </source>
</evidence>
<organism evidence="3 4">
    <name type="scientific">Hypsibius exemplaris</name>
    <name type="common">Freshwater tardigrade</name>
    <dbReference type="NCBI Taxonomy" id="2072580"/>
    <lineage>
        <taxon>Eukaryota</taxon>
        <taxon>Metazoa</taxon>
        <taxon>Ecdysozoa</taxon>
        <taxon>Tardigrada</taxon>
        <taxon>Eutardigrada</taxon>
        <taxon>Parachela</taxon>
        <taxon>Hypsibioidea</taxon>
        <taxon>Hypsibiidae</taxon>
        <taxon>Hypsibius</taxon>
    </lineage>
</organism>
<name>A0A9X6NSF4_HYPEX</name>
<dbReference type="AlphaFoldDB" id="A0A9X6NSF4"/>
<evidence type="ECO:0000256" key="2">
    <source>
        <dbReference type="SAM" id="SignalP"/>
    </source>
</evidence>
<evidence type="ECO:0000313" key="3">
    <source>
        <dbReference type="EMBL" id="OWA55209.1"/>
    </source>
</evidence>
<gene>
    <name evidence="3" type="ORF">BV898_19597</name>
</gene>
<protein>
    <submittedName>
        <fullName evidence="3">Uncharacterized protein</fullName>
    </submittedName>
</protein>
<reference evidence="4" key="1">
    <citation type="submission" date="2017-01" db="EMBL/GenBank/DDBJ databases">
        <title>Comparative genomics of anhydrobiosis in the tardigrade Hypsibius dujardini.</title>
        <authorList>
            <person name="Yoshida Y."/>
            <person name="Koutsovoulos G."/>
            <person name="Laetsch D."/>
            <person name="Stevens L."/>
            <person name="Kumar S."/>
            <person name="Horikawa D."/>
            <person name="Ishino K."/>
            <person name="Komine S."/>
            <person name="Tomita M."/>
            <person name="Blaxter M."/>
            <person name="Arakawa K."/>
        </authorList>
    </citation>
    <scope>NUCLEOTIDE SEQUENCE [LARGE SCALE GENOMIC DNA]</scope>
    <source>
        <strain evidence="4">Z151</strain>
    </source>
</reference>
<feature type="region of interest" description="Disordered" evidence="1">
    <location>
        <begin position="25"/>
        <end position="56"/>
    </location>
</feature>
<feature type="compositionally biased region" description="Polar residues" evidence="1">
    <location>
        <begin position="87"/>
        <end position="99"/>
    </location>
</feature>
<accession>A0A9X6NSF4</accession>
<comment type="caution">
    <text evidence="3">The sequence shown here is derived from an EMBL/GenBank/DDBJ whole genome shotgun (WGS) entry which is preliminary data.</text>
</comment>
<dbReference type="Proteomes" id="UP000192578">
    <property type="component" value="Unassembled WGS sequence"/>
</dbReference>
<proteinExistence type="predicted"/>
<evidence type="ECO:0000256" key="1">
    <source>
        <dbReference type="SAM" id="MobiDB-lite"/>
    </source>
</evidence>
<feature type="chain" id="PRO_5040918643" evidence="2">
    <location>
        <begin position="19"/>
        <end position="112"/>
    </location>
</feature>